<dbReference type="PANTHER" id="PTHR35473">
    <property type="entry name" value="1-ACYL-SN-GLYCEROL-3-PHOSPHATE ACYLTRANSFERASE"/>
    <property type="match status" value="1"/>
</dbReference>
<keyword evidence="1" id="KW-0472">Membrane</keyword>
<accession>A0AAW1R5X2</accession>
<dbReference type="Pfam" id="PF12159">
    <property type="entry name" value="DUF3593"/>
    <property type="match status" value="1"/>
</dbReference>
<gene>
    <name evidence="2" type="ORF">WJX72_004276</name>
</gene>
<protein>
    <recommendedName>
        <fullName evidence="4">DUF3593 domain-containing protein</fullName>
    </recommendedName>
</protein>
<keyword evidence="1" id="KW-0812">Transmembrane</keyword>
<dbReference type="AlphaFoldDB" id="A0AAW1R5X2"/>
<dbReference type="EMBL" id="JALJOR010000001">
    <property type="protein sequence ID" value="KAK9829166.1"/>
    <property type="molecule type" value="Genomic_DNA"/>
</dbReference>
<feature type="transmembrane region" description="Helical" evidence="1">
    <location>
        <begin position="33"/>
        <end position="53"/>
    </location>
</feature>
<reference evidence="2 3" key="1">
    <citation type="journal article" date="2024" name="Nat. Commun.">
        <title>Phylogenomics reveals the evolutionary origins of lichenization in chlorophyte algae.</title>
        <authorList>
            <person name="Puginier C."/>
            <person name="Libourel C."/>
            <person name="Otte J."/>
            <person name="Skaloud P."/>
            <person name="Haon M."/>
            <person name="Grisel S."/>
            <person name="Petersen M."/>
            <person name="Berrin J.G."/>
            <person name="Delaux P.M."/>
            <person name="Dal Grande F."/>
            <person name="Keller J."/>
        </authorList>
    </citation>
    <scope>NUCLEOTIDE SEQUENCE [LARGE SCALE GENOMIC DNA]</scope>
    <source>
        <strain evidence="2 3">SAG 2043</strain>
    </source>
</reference>
<evidence type="ECO:0008006" key="4">
    <source>
        <dbReference type="Google" id="ProtNLM"/>
    </source>
</evidence>
<dbReference type="InterPro" id="IPR021995">
    <property type="entry name" value="DUF3593"/>
</dbReference>
<evidence type="ECO:0000256" key="1">
    <source>
        <dbReference type="SAM" id="Phobius"/>
    </source>
</evidence>
<keyword evidence="3" id="KW-1185">Reference proteome</keyword>
<proteinExistence type="predicted"/>
<organism evidence="2 3">
    <name type="scientific">[Myrmecia] bisecta</name>
    <dbReference type="NCBI Taxonomy" id="41462"/>
    <lineage>
        <taxon>Eukaryota</taxon>
        <taxon>Viridiplantae</taxon>
        <taxon>Chlorophyta</taxon>
        <taxon>core chlorophytes</taxon>
        <taxon>Trebouxiophyceae</taxon>
        <taxon>Trebouxiales</taxon>
        <taxon>Trebouxiaceae</taxon>
        <taxon>Myrmecia</taxon>
    </lineage>
</organism>
<evidence type="ECO:0000313" key="3">
    <source>
        <dbReference type="Proteomes" id="UP001489004"/>
    </source>
</evidence>
<keyword evidence="1" id="KW-1133">Transmembrane helix</keyword>
<feature type="transmembrane region" description="Helical" evidence="1">
    <location>
        <begin position="104"/>
        <end position="121"/>
    </location>
</feature>
<sequence>MKSWSLSCLSRVGRRLCCQASIFDTAWSVDSQALASNLFATSIFPYAGFLYHLHRSKQAPPLTLFGFYFLLVFVFGTIPAGIYAKTHYGTTLANVDWLHGGAESLLTITNLLIVLGLRAGLRKAEQDKEATVKDTNLGATQDVERTSS</sequence>
<dbReference type="Proteomes" id="UP001489004">
    <property type="component" value="Unassembled WGS sequence"/>
</dbReference>
<evidence type="ECO:0000313" key="2">
    <source>
        <dbReference type="EMBL" id="KAK9829166.1"/>
    </source>
</evidence>
<name>A0AAW1R5X2_9CHLO</name>
<comment type="caution">
    <text evidence="2">The sequence shown here is derived from an EMBL/GenBank/DDBJ whole genome shotgun (WGS) entry which is preliminary data.</text>
</comment>
<feature type="transmembrane region" description="Helical" evidence="1">
    <location>
        <begin position="65"/>
        <end position="84"/>
    </location>
</feature>
<dbReference type="PANTHER" id="PTHR35473:SF3">
    <property type="entry name" value="1-ACYL-SN-GLYCEROL-3-PHOSPHATE ACYLTRANSFERASE"/>
    <property type="match status" value="1"/>
</dbReference>